<dbReference type="PANTHER" id="PTHR34883:SF16">
    <property type="entry name" value="RICH PROTEIN, PUTATIVE-RELATED"/>
    <property type="match status" value="1"/>
</dbReference>
<dbReference type="InterPro" id="IPR052953">
    <property type="entry name" value="Ser-rich/MCO-related"/>
</dbReference>
<dbReference type="PANTHER" id="PTHR34883">
    <property type="entry name" value="SERINE-RICH PROTEIN, PUTATIVE-RELATED-RELATED"/>
    <property type="match status" value="1"/>
</dbReference>
<dbReference type="Gene3D" id="2.60.40.420">
    <property type="entry name" value="Cupredoxins - blue copper proteins"/>
    <property type="match status" value="1"/>
</dbReference>
<feature type="signal peptide" evidence="2">
    <location>
        <begin position="1"/>
        <end position="20"/>
    </location>
</feature>
<accession>A0ABR0KDS0</accession>
<feature type="chain" id="PRO_5045200359" description="Extracellular serine-rich protein" evidence="2">
    <location>
        <begin position="21"/>
        <end position="342"/>
    </location>
</feature>
<keyword evidence="4" id="KW-1185">Reference proteome</keyword>
<gene>
    <name evidence="3" type="ORF">LTR24_004488</name>
</gene>
<evidence type="ECO:0008006" key="5">
    <source>
        <dbReference type="Google" id="ProtNLM"/>
    </source>
</evidence>
<reference evidence="3 4" key="1">
    <citation type="submission" date="2023-08" db="EMBL/GenBank/DDBJ databases">
        <title>Black Yeasts Isolated from many extreme environments.</title>
        <authorList>
            <person name="Coleine C."/>
            <person name="Stajich J.E."/>
            <person name="Selbmann L."/>
        </authorList>
    </citation>
    <scope>NUCLEOTIDE SEQUENCE [LARGE SCALE GENOMIC DNA]</scope>
    <source>
        <strain evidence="3 4">CCFEE 5885</strain>
    </source>
</reference>
<keyword evidence="2" id="KW-0732">Signal</keyword>
<name>A0ABR0KDS0_9EURO</name>
<dbReference type="InterPro" id="IPR008972">
    <property type="entry name" value="Cupredoxin"/>
</dbReference>
<dbReference type="CDD" id="cd00920">
    <property type="entry name" value="Cupredoxin"/>
    <property type="match status" value="1"/>
</dbReference>
<evidence type="ECO:0000313" key="3">
    <source>
        <dbReference type="EMBL" id="KAK5093227.1"/>
    </source>
</evidence>
<comment type="caution">
    <text evidence="3">The sequence shown here is derived from an EMBL/GenBank/DDBJ whole genome shotgun (WGS) entry which is preliminary data.</text>
</comment>
<organism evidence="3 4">
    <name type="scientific">Lithohypha guttulata</name>
    <dbReference type="NCBI Taxonomy" id="1690604"/>
    <lineage>
        <taxon>Eukaryota</taxon>
        <taxon>Fungi</taxon>
        <taxon>Dikarya</taxon>
        <taxon>Ascomycota</taxon>
        <taxon>Pezizomycotina</taxon>
        <taxon>Eurotiomycetes</taxon>
        <taxon>Chaetothyriomycetidae</taxon>
        <taxon>Chaetothyriales</taxon>
        <taxon>Trichomeriaceae</taxon>
        <taxon>Lithohypha</taxon>
    </lineage>
</organism>
<feature type="compositionally biased region" description="Polar residues" evidence="1">
    <location>
        <begin position="132"/>
        <end position="144"/>
    </location>
</feature>
<dbReference type="EMBL" id="JAVRRG010000046">
    <property type="protein sequence ID" value="KAK5093227.1"/>
    <property type="molecule type" value="Genomic_DNA"/>
</dbReference>
<feature type="region of interest" description="Disordered" evidence="1">
    <location>
        <begin position="125"/>
        <end position="144"/>
    </location>
</feature>
<dbReference type="SUPFAM" id="SSF49503">
    <property type="entry name" value="Cupredoxins"/>
    <property type="match status" value="1"/>
</dbReference>
<evidence type="ECO:0000256" key="2">
    <source>
        <dbReference type="SAM" id="SignalP"/>
    </source>
</evidence>
<proteinExistence type="predicted"/>
<evidence type="ECO:0000256" key="1">
    <source>
        <dbReference type="SAM" id="MobiDB-lite"/>
    </source>
</evidence>
<sequence>MSYLTKFFVVAMPLLLQALCFTTTLTGNGFTLAIDIKSDPPAPTGSTCSALSSDDTVVPSMTTDRASLAMSNGLDTPKSGSLAASATGPASGIVTSGAAEVSSVPAGGSLAASVTEPASGIVTSGAAGVSSVPDSGSLAASVTGPASKTTASSAVEGTSATHEVVVGPDSELSFLPNQLTASVGDVVHFVFRANNHSIVQSSVEQPCVPFPGGFNSGFNQFNPNNDADITISFTVNSNEPRYFFCDQRNTVKHCALGMVFALNAGDEFGRFANNVLTQGPLESVGLSTALQTVTSTFAGKEVVTTITSLALPAVSLLVGTVTIPTFFTSSTAVSLVSRSSSA</sequence>
<dbReference type="Proteomes" id="UP001345013">
    <property type="component" value="Unassembled WGS sequence"/>
</dbReference>
<evidence type="ECO:0000313" key="4">
    <source>
        <dbReference type="Proteomes" id="UP001345013"/>
    </source>
</evidence>
<protein>
    <recommendedName>
        <fullName evidence="5">Extracellular serine-rich protein</fullName>
    </recommendedName>
</protein>